<proteinExistence type="predicted"/>
<dbReference type="EMBL" id="JAGSOT010000061">
    <property type="protein sequence ID" value="MBR7797588.1"/>
    <property type="molecule type" value="Genomic_DNA"/>
</dbReference>
<accession>A0A941E2B0</accession>
<comment type="caution">
    <text evidence="1">The sequence shown here is derived from an EMBL/GenBank/DDBJ whole genome shotgun (WGS) entry which is preliminary data.</text>
</comment>
<sequence>MKFTGQLISGDLDLETNEFEWKQFKQLSMESVLTEYQLNKLHDYLNQTNNETGQVLTLYDQMPIYLKQKDVNQILDDLEKIRSMYTTGNE</sequence>
<dbReference type="RefSeq" id="WP_166530778.1">
    <property type="nucleotide sequence ID" value="NZ_JAGSOT010000061.1"/>
</dbReference>
<keyword evidence="2" id="KW-1185">Reference proteome</keyword>
<protein>
    <submittedName>
        <fullName evidence="1">Uncharacterized protein</fullName>
    </submittedName>
</protein>
<gene>
    <name evidence="1" type="ORF">KCX74_16280</name>
</gene>
<name>A0A941E2B0_9BACI</name>
<organism evidence="1 2">
    <name type="scientific">Virgibacillus salarius</name>
    <dbReference type="NCBI Taxonomy" id="447199"/>
    <lineage>
        <taxon>Bacteria</taxon>
        <taxon>Bacillati</taxon>
        <taxon>Bacillota</taxon>
        <taxon>Bacilli</taxon>
        <taxon>Bacillales</taxon>
        <taxon>Bacillaceae</taxon>
        <taxon>Virgibacillus</taxon>
    </lineage>
</organism>
<dbReference type="AlphaFoldDB" id="A0A941E2B0"/>
<evidence type="ECO:0000313" key="2">
    <source>
        <dbReference type="Proteomes" id="UP000675284"/>
    </source>
</evidence>
<reference evidence="1" key="1">
    <citation type="submission" date="2021-04" db="EMBL/GenBank/DDBJ databases">
        <title>Isolation and polyphasic classification of algal microorganism.</title>
        <authorList>
            <person name="Wang S."/>
        </authorList>
    </citation>
    <scope>NUCLEOTIDE SEQUENCE</scope>
    <source>
        <strain evidence="1">720a</strain>
    </source>
</reference>
<evidence type="ECO:0000313" key="1">
    <source>
        <dbReference type="EMBL" id="MBR7797588.1"/>
    </source>
</evidence>
<dbReference type="Proteomes" id="UP000675284">
    <property type="component" value="Unassembled WGS sequence"/>
</dbReference>